<feature type="region of interest" description="Disordered" evidence="1">
    <location>
        <begin position="1"/>
        <end position="110"/>
    </location>
</feature>
<dbReference type="AlphaFoldDB" id="A0A1A8TSK2"/>
<dbReference type="OrthoDB" id="6107227at2"/>
<dbReference type="Proteomes" id="UP000092627">
    <property type="component" value="Unassembled WGS sequence"/>
</dbReference>
<reference evidence="2 3" key="1">
    <citation type="submission" date="2016-06" db="EMBL/GenBank/DDBJ databases">
        <authorList>
            <person name="Kjaerup R.B."/>
            <person name="Dalgaard T.S."/>
            <person name="Juul-Madsen H.R."/>
        </authorList>
    </citation>
    <scope>NUCLEOTIDE SEQUENCE [LARGE SCALE GENOMIC DNA]</scope>
    <source>
        <strain evidence="2 3">CECT 5080</strain>
    </source>
</reference>
<feature type="compositionally biased region" description="Basic and acidic residues" evidence="1">
    <location>
        <begin position="92"/>
        <end position="102"/>
    </location>
</feature>
<evidence type="ECO:0000256" key="1">
    <source>
        <dbReference type="SAM" id="MobiDB-lite"/>
    </source>
</evidence>
<accession>A0A1A8TSK2</accession>
<evidence type="ECO:0000313" key="2">
    <source>
        <dbReference type="EMBL" id="SBS35984.1"/>
    </source>
</evidence>
<dbReference type="EMBL" id="FLOC01000025">
    <property type="protein sequence ID" value="SBS35984.1"/>
    <property type="molecule type" value="Genomic_DNA"/>
</dbReference>
<dbReference type="STRING" id="295068.MAQ5080_03328"/>
<organism evidence="2 3">
    <name type="scientific">Marinomonas aquimarina</name>
    <dbReference type="NCBI Taxonomy" id="295068"/>
    <lineage>
        <taxon>Bacteria</taxon>
        <taxon>Pseudomonadati</taxon>
        <taxon>Pseudomonadota</taxon>
        <taxon>Gammaproteobacteria</taxon>
        <taxon>Oceanospirillales</taxon>
        <taxon>Oceanospirillaceae</taxon>
        <taxon>Marinomonas</taxon>
    </lineage>
</organism>
<keyword evidence="3" id="KW-1185">Reference proteome</keyword>
<gene>
    <name evidence="2" type="ORF">MAQ5080_03328</name>
</gene>
<evidence type="ECO:0000313" key="3">
    <source>
        <dbReference type="Proteomes" id="UP000092627"/>
    </source>
</evidence>
<sequence length="110" mass="12520">MSRLKKSRSMKGKLGKTGTKEMLKEQKKARKAATPSRFDAKKAKQRKEQAHKKLDRLGLLPEKEVAQPKVRPKRFTFTPKVEDAASQQVEQAKSEDLVKSDLLDSLTEQN</sequence>
<dbReference type="RefSeq" id="WP_067213207.1">
    <property type="nucleotide sequence ID" value="NZ_FLOC01000025.1"/>
</dbReference>
<name>A0A1A8TSK2_9GAMM</name>
<feature type="compositionally biased region" description="Basic residues" evidence="1">
    <location>
        <begin position="1"/>
        <end position="14"/>
    </location>
</feature>
<feature type="compositionally biased region" description="Basic and acidic residues" evidence="1">
    <location>
        <begin position="38"/>
        <end position="66"/>
    </location>
</feature>
<proteinExistence type="predicted"/>
<protein>
    <submittedName>
        <fullName evidence="2">Uncharacterized protein</fullName>
    </submittedName>
</protein>